<dbReference type="Pfam" id="PF03773">
    <property type="entry name" value="ArsP_1"/>
    <property type="match status" value="1"/>
</dbReference>
<evidence type="ECO:0000256" key="6">
    <source>
        <dbReference type="ARBA" id="ARBA00023136"/>
    </source>
</evidence>
<comment type="subcellular location">
    <subcellularLocation>
        <location evidence="1">Cell membrane</location>
        <topology evidence="1">Multi-pass membrane protein</topology>
    </subcellularLocation>
</comment>
<protein>
    <recommendedName>
        <fullName evidence="9">Permease</fullName>
    </recommendedName>
</protein>
<dbReference type="GO" id="GO:0005886">
    <property type="term" value="C:plasma membrane"/>
    <property type="evidence" value="ECO:0007669"/>
    <property type="project" value="UniProtKB-SubCell"/>
</dbReference>
<keyword evidence="5 7" id="KW-1133">Transmembrane helix</keyword>
<organism evidence="8">
    <name type="scientific">uncultured delta proteobacterium</name>
    <dbReference type="NCBI Taxonomy" id="34034"/>
    <lineage>
        <taxon>Bacteria</taxon>
        <taxon>Deltaproteobacteria</taxon>
        <taxon>environmental samples</taxon>
    </lineage>
</organism>
<dbReference type="AlphaFoldDB" id="A0A212KFY1"/>
<gene>
    <name evidence="8" type="ORF">KL86DPRO_60206</name>
</gene>
<evidence type="ECO:0000256" key="7">
    <source>
        <dbReference type="SAM" id="Phobius"/>
    </source>
</evidence>
<comment type="similarity">
    <text evidence="2">Belongs to the UPF0718 family.</text>
</comment>
<evidence type="ECO:0000256" key="5">
    <source>
        <dbReference type="ARBA" id="ARBA00022989"/>
    </source>
</evidence>
<evidence type="ECO:0008006" key="9">
    <source>
        <dbReference type="Google" id="ProtNLM"/>
    </source>
</evidence>
<feature type="transmembrane region" description="Helical" evidence="7">
    <location>
        <begin position="136"/>
        <end position="157"/>
    </location>
</feature>
<dbReference type="InterPro" id="IPR005524">
    <property type="entry name" value="DUF318"/>
</dbReference>
<feature type="transmembrane region" description="Helical" evidence="7">
    <location>
        <begin position="105"/>
        <end position="124"/>
    </location>
</feature>
<keyword evidence="6 7" id="KW-0472">Membrane</keyword>
<evidence type="ECO:0000313" key="8">
    <source>
        <dbReference type="EMBL" id="SBW10559.1"/>
    </source>
</evidence>
<evidence type="ECO:0000256" key="4">
    <source>
        <dbReference type="ARBA" id="ARBA00022692"/>
    </source>
</evidence>
<name>A0A212KFY1_9DELT</name>
<evidence type="ECO:0000256" key="1">
    <source>
        <dbReference type="ARBA" id="ARBA00004651"/>
    </source>
</evidence>
<dbReference type="InterPro" id="IPR053166">
    <property type="entry name" value="UPF0718_permease"/>
</dbReference>
<sequence length="158" mass="16754">MTAFVLYAGTAALFGVSFVKSREKTILALKKAWKSFENILPQFLAILLLIGFILAVLDEETISKLLGKESGMVGMAIAAVIGSITLIPGFIAFPLAASLLAAGAGYGQIAMFLTTLMMVGIVTLPLEVTYFGKRLAVMRNALGLAYAVLASFLLGYIL</sequence>
<evidence type="ECO:0000256" key="3">
    <source>
        <dbReference type="ARBA" id="ARBA00022475"/>
    </source>
</evidence>
<keyword evidence="4 7" id="KW-0812">Transmembrane</keyword>
<dbReference type="PANTHER" id="PTHR42775">
    <property type="entry name" value="PERMEASE RV2963-RELATED"/>
    <property type="match status" value="1"/>
</dbReference>
<proteinExistence type="inferred from homology"/>
<keyword evidence="3" id="KW-1003">Cell membrane</keyword>
<dbReference type="EMBL" id="FLUQ01000006">
    <property type="protein sequence ID" value="SBW10559.1"/>
    <property type="molecule type" value="Genomic_DNA"/>
</dbReference>
<reference evidence="8" key="1">
    <citation type="submission" date="2016-04" db="EMBL/GenBank/DDBJ databases">
        <authorList>
            <person name="Evans L.H."/>
            <person name="Alamgir A."/>
            <person name="Owens N."/>
            <person name="Weber N.D."/>
            <person name="Virtaneva K."/>
            <person name="Barbian K."/>
            <person name="Babar A."/>
            <person name="Rosenke K."/>
        </authorList>
    </citation>
    <scope>NUCLEOTIDE SEQUENCE</scope>
    <source>
        <strain evidence="8">86</strain>
    </source>
</reference>
<evidence type="ECO:0000256" key="2">
    <source>
        <dbReference type="ARBA" id="ARBA00006386"/>
    </source>
</evidence>
<accession>A0A212KFY1</accession>
<dbReference type="PANTHER" id="PTHR42775:SF1">
    <property type="entry name" value="PERMEASE RV2963-RELATED"/>
    <property type="match status" value="1"/>
</dbReference>
<feature type="transmembrane region" description="Helical" evidence="7">
    <location>
        <begin position="70"/>
        <end position="93"/>
    </location>
</feature>
<feature type="transmembrane region" description="Helical" evidence="7">
    <location>
        <begin position="40"/>
        <end position="58"/>
    </location>
</feature>